<reference evidence="8 9" key="1">
    <citation type="journal article" date="2015" name="Antonie Van Leeuwenhoek">
        <title>Prauserella endophytica sp. nov., an endophytic actinobacterium isolated from Tamarix taklamakanensis.</title>
        <authorList>
            <person name="Liu J.M."/>
            <person name="Habden X."/>
            <person name="Guo L."/>
            <person name="Tuo L."/>
            <person name="Jiang Z.K."/>
            <person name="Liu S.W."/>
            <person name="Liu X.F."/>
            <person name="Chen L."/>
            <person name="Li R.F."/>
            <person name="Zhang Y.Q."/>
            <person name="Sun C.H."/>
        </authorList>
    </citation>
    <scope>NUCLEOTIDE SEQUENCE [LARGE SCALE GENOMIC DNA]</scope>
    <source>
        <strain evidence="8 9">CGMCC 4.7182</strain>
    </source>
</reference>
<feature type="transmembrane region" description="Helical" evidence="6">
    <location>
        <begin position="211"/>
        <end position="232"/>
    </location>
</feature>
<evidence type="ECO:0000256" key="1">
    <source>
        <dbReference type="ARBA" id="ARBA00004651"/>
    </source>
</evidence>
<organism evidence="8 9">
    <name type="scientific">Prauserella endophytica</name>
    <dbReference type="NCBI Taxonomy" id="1592324"/>
    <lineage>
        <taxon>Bacteria</taxon>
        <taxon>Bacillati</taxon>
        <taxon>Actinomycetota</taxon>
        <taxon>Actinomycetes</taxon>
        <taxon>Pseudonocardiales</taxon>
        <taxon>Pseudonocardiaceae</taxon>
        <taxon>Prauserella</taxon>
        <taxon>Prauserella coralliicola group</taxon>
    </lineage>
</organism>
<feature type="transmembrane region" description="Helical" evidence="6">
    <location>
        <begin position="432"/>
        <end position="452"/>
    </location>
</feature>
<dbReference type="PANTHER" id="PTHR11662:SF399">
    <property type="entry name" value="FI19708P1-RELATED"/>
    <property type="match status" value="1"/>
</dbReference>
<keyword evidence="3 6" id="KW-1133">Transmembrane helix</keyword>
<name>A0ABY2S998_9PSEU</name>
<dbReference type="PROSITE" id="PS50850">
    <property type="entry name" value="MFS"/>
    <property type="match status" value="1"/>
</dbReference>
<evidence type="ECO:0000313" key="9">
    <source>
        <dbReference type="Proteomes" id="UP000309992"/>
    </source>
</evidence>
<protein>
    <submittedName>
        <fullName evidence="8">MFS transporter</fullName>
    </submittedName>
</protein>
<dbReference type="EMBL" id="SWMS01000002">
    <property type="protein sequence ID" value="TKG72460.1"/>
    <property type="molecule type" value="Genomic_DNA"/>
</dbReference>
<dbReference type="Pfam" id="PF07690">
    <property type="entry name" value="MFS_1"/>
    <property type="match status" value="1"/>
</dbReference>
<feature type="transmembrane region" description="Helical" evidence="6">
    <location>
        <begin position="365"/>
        <end position="387"/>
    </location>
</feature>
<dbReference type="InterPro" id="IPR050382">
    <property type="entry name" value="MFS_Na/Anion_cotransporter"/>
</dbReference>
<dbReference type="InterPro" id="IPR020846">
    <property type="entry name" value="MFS_dom"/>
</dbReference>
<keyword evidence="9" id="KW-1185">Reference proteome</keyword>
<evidence type="ECO:0000256" key="3">
    <source>
        <dbReference type="ARBA" id="ARBA00022989"/>
    </source>
</evidence>
<feature type="transmembrane region" description="Helical" evidence="6">
    <location>
        <begin position="497"/>
        <end position="517"/>
    </location>
</feature>
<evidence type="ECO:0000256" key="4">
    <source>
        <dbReference type="ARBA" id="ARBA00023136"/>
    </source>
</evidence>
<feature type="compositionally biased region" description="Low complexity" evidence="5">
    <location>
        <begin position="82"/>
        <end position="93"/>
    </location>
</feature>
<feature type="compositionally biased region" description="Polar residues" evidence="5">
    <location>
        <begin position="42"/>
        <end position="56"/>
    </location>
</feature>
<feature type="transmembrane region" description="Helical" evidence="6">
    <location>
        <begin position="302"/>
        <end position="323"/>
    </location>
</feature>
<feature type="compositionally biased region" description="Basic and acidic residues" evidence="5">
    <location>
        <begin position="119"/>
        <end position="130"/>
    </location>
</feature>
<evidence type="ECO:0000313" key="8">
    <source>
        <dbReference type="EMBL" id="TKG72460.1"/>
    </source>
</evidence>
<dbReference type="InterPro" id="IPR011701">
    <property type="entry name" value="MFS"/>
</dbReference>
<evidence type="ECO:0000256" key="5">
    <source>
        <dbReference type="SAM" id="MobiDB-lite"/>
    </source>
</evidence>
<feature type="transmembrane region" description="Helical" evidence="6">
    <location>
        <begin position="151"/>
        <end position="174"/>
    </location>
</feature>
<accession>A0ABY2S998</accession>
<feature type="compositionally biased region" description="Low complexity" evidence="5">
    <location>
        <begin position="8"/>
        <end position="38"/>
    </location>
</feature>
<gene>
    <name evidence="8" type="ORF">FCN18_04175</name>
</gene>
<dbReference type="InterPro" id="IPR036259">
    <property type="entry name" value="MFS_trans_sf"/>
</dbReference>
<dbReference type="SUPFAM" id="SSF103473">
    <property type="entry name" value="MFS general substrate transporter"/>
    <property type="match status" value="1"/>
</dbReference>
<evidence type="ECO:0000259" key="7">
    <source>
        <dbReference type="PROSITE" id="PS50850"/>
    </source>
</evidence>
<proteinExistence type="predicted"/>
<sequence>MCTHATSRRSSSLTPRSPRSPCSACHTRNGARSGSRSGCASPITTPTTPGCATGSSPGWPGTSCPASSSAGRSCPSPATERSSSAPFAISSSPQAGPRPTEHSRQTDLVPRAATSGRWAEAHARNTRKEVSVSNSSTSTTLPAARWRRTGLLLFLVYLVAFAERANISVAAPAMSADLHLAATATGVVLSAFFWGYILTQVPGGWLANKIGPSKVIAGALLCWGVVSIGQALSDSTTAMIVWRFLMGLSEGVVWPAFAVMFVVWFPLRERARAAGLSLFALPASSIVMVPSAGWLIETWDWRVMFVVQGLPAFVLAFVVLRYLKDSPEQDARLSEVERDHILATRAERATGAEAASFWTVLKSPAVWACCVVYFLWLTGFYSFGLWLPTVVGQLSSRGIGAVGLLSVIPFAVAGVAMLLNSRAADRSARPKSWFVIPPLVVGGIALLLQQLLPATLGVQLTLLVVTGIGVYAAFGPWWAWALQYIAPELAGQASGMINLMGSLGGAVGPVIVGFVATEGHAASGLYVLGFSLLVGALVASGIARLAPRNRAATTLAGAARAKPTLPERSGEVSQR</sequence>
<keyword evidence="4 6" id="KW-0472">Membrane</keyword>
<dbReference type="PANTHER" id="PTHR11662">
    <property type="entry name" value="SOLUTE CARRIER FAMILY 17"/>
    <property type="match status" value="1"/>
</dbReference>
<comment type="caution">
    <text evidence="8">The sequence shown here is derived from an EMBL/GenBank/DDBJ whole genome shotgun (WGS) entry which is preliminary data.</text>
</comment>
<feature type="region of interest" description="Disordered" evidence="5">
    <location>
        <begin position="1"/>
        <end position="139"/>
    </location>
</feature>
<dbReference type="Gene3D" id="1.20.1250.20">
    <property type="entry name" value="MFS general substrate transporter like domains"/>
    <property type="match status" value="2"/>
</dbReference>
<dbReference type="Proteomes" id="UP000309992">
    <property type="component" value="Unassembled WGS sequence"/>
</dbReference>
<feature type="transmembrane region" description="Helical" evidence="6">
    <location>
        <begin position="458"/>
        <end position="485"/>
    </location>
</feature>
<evidence type="ECO:0000256" key="2">
    <source>
        <dbReference type="ARBA" id="ARBA00022692"/>
    </source>
</evidence>
<feature type="transmembrane region" description="Helical" evidence="6">
    <location>
        <begin position="399"/>
        <end position="420"/>
    </location>
</feature>
<keyword evidence="2 6" id="KW-0812">Transmembrane</keyword>
<feature type="transmembrane region" description="Helical" evidence="6">
    <location>
        <begin position="180"/>
        <end position="199"/>
    </location>
</feature>
<evidence type="ECO:0000256" key="6">
    <source>
        <dbReference type="SAM" id="Phobius"/>
    </source>
</evidence>
<feature type="domain" description="Major facilitator superfamily (MFS) profile" evidence="7">
    <location>
        <begin position="149"/>
        <end position="547"/>
    </location>
</feature>
<feature type="transmembrane region" description="Helical" evidence="6">
    <location>
        <begin position="244"/>
        <end position="267"/>
    </location>
</feature>
<dbReference type="CDD" id="cd17319">
    <property type="entry name" value="MFS_ExuT_GudP_like"/>
    <property type="match status" value="1"/>
</dbReference>
<feature type="transmembrane region" description="Helical" evidence="6">
    <location>
        <begin position="523"/>
        <end position="543"/>
    </location>
</feature>
<comment type="subcellular location">
    <subcellularLocation>
        <location evidence="1">Cell membrane</location>
        <topology evidence="1">Multi-pass membrane protein</topology>
    </subcellularLocation>
</comment>
<feature type="transmembrane region" description="Helical" evidence="6">
    <location>
        <begin position="274"/>
        <end position="296"/>
    </location>
</feature>